<dbReference type="Gene3D" id="2.160.20.10">
    <property type="entry name" value="Single-stranded right-handed beta-helix, Pectin lyase-like"/>
    <property type="match status" value="1"/>
</dbReference>
<dbReference type="SMART" id="SM00710">
    <property type="entry name" value="PbH1"/>
    <property type="match status" value="3"/>
</dbReference>
<dbReference type="SUPFAM" id="SSF51126">
    <property type="entry name" value="Pectin lyase-like"/>
    <property type="match status" value="1"/>
</dbReference>
<evidence type="ECO:0000313" key="3">
    <source>
        <dbReference type="EMBL" id="OGY47060.1"/>
    </source>
</evidence>
<dbReference type="InterPro" id="IPR011050">
    <property type="entry name" value="Pectin_lyase_fold/virulence"/>
</dbReference>
<dbReference type="AlphaFoldDB" id="A0A1G1Y5N9"/>
<dbReference type="EMBL" id="MHIF01000048">
    <property type="protein sequence ID" value="OGY47060.1"/>
    <property type="molecule type" value="Genomic_DNA"/>
</dbReference>
<protein>
    <recommendedName>
        <fullName evidence="2">Right handed beta helix domain-containing protein</fullName>
    </recommendedName>
</protein>
<keyword evidence="1" id="KW-0472">Membrane</keyword>
<dbReference type="InterPro" id="IPR039448">
    <property type="entry name" value="Beta_helix"/>
</dbReference>
<sequence>MSSKKIFYILGIIVIIIIVFTIYKYFSTTQKSNTRLSGWFIGNQIWSGDIYITGDIEILGNLTVLPGTTVKFSVGDDRRRGDEVPADGFNDKDPTRLKSYTTTHSSLFVMGKLVSKGTKVQPIIFTSAAQKPNLADWEAIIFQGDGSIIDNVIVEYTRNGLNPIGKQPNSIIQNTISRHSMWGAISAANSNIKIINNYLSDAGHEGIDLKSNGSQEVAGNTIDDCHTGIASMAGTQLIKNNIITNCGDGVYIDSKSNAISTNNTFVPALAESQRVWRYGSYEIPIFDVPEI</sequence>
<reference evidence="3 4" key="1">
    <citation type="journal article" date="2016" name="Nat. Commun.">
        <title>Thousands of microbial genomes shed light on interconnected biogeochemical processes in an aquifer system.</title>
        <authorList>
            <person name="Anantharaman K."/>
            <person name="Brown C.T."/>
            <person name="Hug L.A."/>
            <person name="Sharon I."/>
            <person name="Castelle C.J."/>
            <person name="Probst A.J."/>
            <person name="Thomas B.C."/>
            <person name="Singh A."/>
            <person name="Wilkins M.J."/>
            <person name="Karaoz U."/>
            <person name="Brodie E.L."/>
            <person name="Williams K.H."/>
            <person name="Hubbard S.S."/>
            <person name="Banfield J.F."/>
        </authorList>
    </citation>
    <scope>NUCLEOTIDE SEQUENCE [LARGE SCALE GENOMIC DNA]</scope>
</reference>
<name>A0A1G1Y5N9_9BACT</name>
<feature type="transmembrane region" description="Helical" evidence="1">
    <location>
        <begin position="6"/>
        <end position="26"/>
    </location>
</feature>
<keyword evidence="1" id="KW-1133">Transmembrane helix</keyword>
<accession>A0A1G1Y5N9</accession>
<feature type="domain" description="Right handed beta helix" evidence="2">
    <location>
        <begin position="139"/>
        <end position="265"/>
    </location>
</feature>
<dbReference type="Proteomes" id="UP000178432">
    <property type="component" value="Unassembled WGS sequence"/>
</dbReference>
<proteinExistence type="predicted"/>
<dbReference type="InterPro" id="IPR006626">
    <property type="entry name" value="PbH1"/>
</dbReference>
<keyword evidence="1" id="KW-0812">Transmembrane</keyword>
<dbReference type="Pfam" id="PF13229">
    <property type="entry name" value="Beta_helix"/>
    <property type="match status" value="1"/>
</dbReference>
<evidence type="ECO:0000259" key="2">
    <source>
        <dbReference type="Pfam" id="PF13229"/>
    </source>
</evidence>
<evidence type="ECO:0000313" key="4">
    <source>
        <dbReference type="Proteomes" id="UP000178432"/>
    </source>
</evidence>
<gene>
    <name evidence="3" type="ORF">A2663_03940</name>
</gene>
<organism evidence="3 4">
    <name type="scientific">Candidatus Buchananbacteria bacterium RIFCSPHIGHO2_01_FULL_46_12</name>
    <dbReference type="NCBI Taxonomy" id="1797536"/>
    <lineage>
        <taxon>Bacteria</taxon>
        <taxon>Candidatus Buchananiibacteriota</taxon>
    </lineage>
</organism>
<dbReference type="InterPro" id="IPR012334">
    <property type="entry name" value="Pectin_lyas_fold"/>
</dbReference>
<comment type="caution">
    <text evidence="3">The sequence shown here is derived from an EMBL/GenBank/DDBJ whole genome shotgun (WGS) entry which is preliminary data.</text>
</comment>
<evidence type="ECO:0000256" key="1">
    <source>
        <dbReference type="SAM" id="Phobius"/>
    </source>
</evidence>